<reference evidence="3" key="2">
    <citation type="submission" date="2015-08" db="EMBL/GenBank/DDBJ databases">
        <title>Complete DNA Sequence of Pseudomonas syringae pv. actinidiae, the Causal Agent of Kiwifruit Canker Disease.</title>
        <authorList>
            <person name="Rikkerink E.H.A."/>
            <person name="Fineran P.C."/>
        </authorList>
    </citation>
    <scope>NUCLEOTIDE SEQUENCE</scope>
    <source>
        <strain evidence="3">SkMP5</strain>
    </source>
</reference>
<dbReference type="AlphaFoldDB" id="A0A0K8QQ24"/>
<feature type="signal peptide" evidence="1">
    <location>
        <begin position="1"/>
        <end position="24"/>
    </location>
</feature>
<gene>
    <name evidence="2" type="ORF">MBSD_1981</name>
    <name evidence="3" type="ORF">MBSD_n2101</name>
</gene>
<proteinExistence type="predicted"/>
<dbReference type="EMBL" id="DF970233">
    <property type="protein sequence ID" value="GAP66786.1"/>
    <property type="molecule type" value="Genomic_DNA"/>
</dbReference>
<accession>A0A0K8QQ24</accession>
<organism evidence="3">
    <name type="scientific">Mizugakiibacter sediminis</name>
    <dbReference type="NCBI Taxonomy" id="1475481"/>
    <lineage>
        <taxon>Bacteria</taxon>
        <taxon>Pseudomonadati</taxon>
        <taxon>Pseudomonadota</taxon>
        <taxon>Gammaproteobacteria</taxon>
        <taxon>Lysobacterales</taxon>
        <taxon>Rhodanobacteraceae</taxon>
        <taxon>Mizugakiibacter</taxon>
    </lineage>
</organism>
<reference evidence="2" key="1">
    <citation type="submission" date="2015-03" db="EMBL/GenBank/DDBJ databases">
        <title>Draft genome sequence of Mizugakiibacter sediminis skMP5.</title>
        <authorList>
            <person name="Watanabe T."/>
            <person name="Kojima H."/>
            <person name="Fukui M."/>
        </authorList>
    </citation>
    <scope>NUCLEOTIDE SEQUENCE</scope>
    <source>
        <strain evidence="2">SkMP5</strain>
    </source>
</reference>
<dbReference type="EMBL" id="DF952380">
    <property type="protein sequence ID" value="GAN45433.1"/>
    <property type="molecule type" value="Genomic_DNA"/>
</dbReference>
<dbReference type="Proteomes" id="UP000253740">
    <property type="component" value="Unassembled WGS sequence"/>
</dbReference>
<evidence type="ECO:0008006" key="5">
    <source>
        <dbReference type="Google" id="ProtNLM"/>
    </source>
</evidence>
<evidence type="ECO:0000313" key="4">
    <source>
        <dbReference type="Proteomes" id="UP000253740"/>
    </source>
</evidence>
<feature type="chain" id="PRO_5007414770" description="Aspartyl protease" evidence="1">
    <location>
        <begin position="25"/>
        <end position="307"/>
    </location>
</feature>
<name>A0A0K8QQ24_9GAMM</name>
<sequence>MRHALMRGAALLALTSAFAGGSHAAPVFVATLPFRDCNGLICFEARLDGAAPRTLILDTGNVRSWVLTDAARALGWQLATAHTADGKTVAGIYKAGAHRAALGAMAGDADFLAIDRAQFGALGIPCDGALTYTFFHDRVLQIDYPRHLLRISAVIDGPADAHARGTLQLITFGKHGPPILVGAPFTVDGHAVRAQIDTAYTGTLLVYDAAIAPLGLQALAAGAVPRHFPYTDGGVDMRAAHARSTGFAGVALDAEDATVYFPTPGVHQPDGLFEATVGNALFRHAVVTLDLHAMTLDVRPEPGAAAG</sequence>
<evidence type="ECO:0000313" key="3">
    <source>
        <dbReference type="EMBL" id="GAP66786.1"/>
    </source>
</evidence>
<dbReference type="OrthoDB" id="9829122at2"/>
<evidence type="ECO:0000313" key="2">
    <source>
        <dbReference type="EMBL" id="GAN45433.1"/>
    </source>
</evidence>
<keyword evidence="1" id="KW-0732">Signal</keyword>
<keyword evidence="4" id="KW-1185">Reference proteome</keyword>
<dbReference type="HOGENOM" id="CLU_905576_0_0_6"/>
<dbReference type="STRING" id="1475481.GCA_000953855_02148"/>
<dbReference type="RefSeq" id="WP_062537373.1">
    <property type="nucleotide sequence ID" value="NZ_DF970233.1"/>
</dbReference>
<protein>
    <recommendedName>
        <fullName evidence="5">Aspartyl protease</fullName>
    </recommendedName>
</protein>
<evidence type="ECO:0000256" key="1">
    <source>
        <dbReference type="SAM" id="SignalP"/>
    </source>
</evidence>